<sequence>MTSSVMYKQIMCTNNAPISSRKIENKELVSITYRRTPDLQTTPSYKQVDVVWITSMAMEDGTATAPLTTPSITCPLHISLNSSINSVPRVISVPYRTFIFSLLRSPVHLQFSETLYQTVSDCPLPSKPSGSPTTWHNHSAPSPLISIYSSI</sequence>
<proteinExistence type="predicted"/>
<name>A0AAV7CH20_ENGPU</name>
<keyword evidence="2" id="KW-1185">Reference proteome</keyword>
<dbReference type="Proteomes" id="UP000824782">
    <property type="component" value="Unassembled WGS sequence"/>
</dbReference>
<dbReference type="EMBL" id="WNYA01000003">
    <property type="protein sequence ID" value="KAG8584081.1"/>
    <property type="molecule type" value="Genomic_DNA"/>
</dbReference>
<evidence type="ECO:0000313" key="2">
    <source>
        <dbReference type="Proteomes" id="UP000824782"/>
    </source>
</evidence>
<evidence type="ECO:0000313" key="1">
    <source>
        <dbReference type="EMBL" id="KAG8584081.1"/>
    </source>
</evidence>
<organism evidence="1 2">
    <name type="scientific">Engystomops pustulosus</name>
    <name type="common">Tungara frog</name>
    <name type="synonym">Physalaemus pustulosus</name>
    <dbReference type="NCBI Taxonomy" id="76066"/>
    <lineage>
        <taxon>Eukaryota</taxon>
        <taxon>Metazoa</taxon>
        <taxon>Chordata</taxon>
        <taxon>Craniata</taxon>
        <taxon>Vertebrata</taxon>
        <taxon>Euteleostomi</taxon>
        <taxon>Amphibia</taxon>
        <taxon>Batrachia</taxon>
        <taxon>Anura</taxon>
        <taxon>Neobatrachia</taxon>
        <taxon>Hyloidea</taxon>
        <taxon>Leptodactylidae</taxon>
        <taxon>Leiuperinae</taxon>
        <taxon>Engystomops</taxon>
    </lineage>
</organism>
<comment type="caution">
    <text evidence="1">The sequence shown here is derived from an EMBL/GenBank/DDBJ whole genome shotgun (WGS) entry which is preliminary data.</text>
</comment>
<accession>A0AAV7CH20</accession>
<dbReference type="AlphaFoldDB" id="A0AAV7CH20"/>
<reference evidence="1" key="1">
    <citation type="thesis" date="2020" institute="ProQuest LLC" country="789 East Eisenhower Parkway, Ann Arbor, MI, USA">
        <title>Comparative Genomics and Chromosome Evolution.</title>
        <authorList>
            <person name="Mudd A.B."/>
        </authorList>
    </citation>
    <scope>NUCLEOTIDE SEQUENCE</scope>
    <source>
        <strain evidence="1">237g6f4</strain>
        <tissue evidence="1">Blood</tissue>
    </source>
</reference>
<protein>
    <submittedName>
        <fullName evidence="1">Uncharacterized protein</fullName>
    </submittedName>
</protein>
<gene>
    <name evidence="1" type="ORF">GDO81_008674</name>
</gene>